<dbReference type="SUPFAM" id="SSF50978">
    <property type="entry name" value="WD40 repeat-like"/>
    <property type="match status" value="1"/>
</dbReference>
<dbReference type="PROSITE" id="PS50082">
    <property type="entry name" value="WD_REPEATS_2"/>
    <property type="match status" value="6"/>
</dbReference>
<proteinExistence type="predicted"/>
<feature type="repeat" description="WD" evidence="3">
    <location>
        <begin position="4"/>
        <end position="45"/>
    </location>
</feature>
<dbReference type="OrthoDB" id="1935484at2759"/>
<dbReference type="SMART" id="SM00320">
    <property type="entry name" value="WD40"/>
    <property type="match status" value="7"/>
</dbReference>
<dbReference type="GO" id="GO:0005524">
    <property type="term" value="F:ATP binding"/>
    <property type="evidence" value="ECO:0007669"/>
    <property type="project" value="InterPro"/>
</dbReference>
<feature type="domain" description="Protein kinase" evidence="4">
    <location>
        <begin position="345"/>
        <end position="461"/>
    </location>
</feature>
<sequence>MIVHEGHTDRVWSVAFSPDGRWVASGSQDSTVRLWGAHTSSPIGEPLRGHSFWVYSVSYSPLGNLIASGSEHNTIHLWDPSTSQKSGKALKGCSPFFSVAFSPDGKFIVSGSGGSDDSANGSSVQLWNVQTRNAVSAPLKDHTGWVRSVSFSPDGARVVAGSDDKTIRIWDAEQGKIIRPLKGHTNRIRSTTFSPNGAQILSCSDDGTIRFWDAQNGGILGQPYEGHTGPILSVAFSPCGTYVASGGDDNTVRLWDIRADRQVVQLFNEHTSPVRSVTYSPCGRYIASGSDDRKVIIRGVLGGVLDTDADVGPHNIASQMPTQQMFECLRQVGFVDLSSQMDTRQEAATIASGGGLGDVWHSNLNDGTQVAIKVWRSSPLERRGSKTLKRAVHELFNLLRIDHPNVHRLQGVIMFNDQHLGMVFEWMNNGNIYEYTLKFPAADRYQLVRVLRATDLFLTSK</sequence>
<dbReference type="InterPro" id="IPR001680">
    <property type="entry name" value="WD40_rpt"/>
</dbReference>
<dbReference type="Pfam" id="PF00400">
    <property type="entry name" value="WD40"/>
    <property type="match status" value="7"/>
</dbReference>
<evidence type="ECO:0000259" key="4">
    <source>
        <dbReference type="PROSITE" id="PS50011"/>
    </source>
</evidence>
<feature type="repeat" description="WD" evidence="3">
    <location>
        <begin position="181"/>
        <end position="222"/>
    </location>
</feature>
<dbReference type="PRINTS" id="PR00320">
    <property type="entry name" value="GPROTEINBRPT"/>
</dbReference>
<dbReference type="InterPro" id="IPR036322">
    <property type="entry name" value="WD40_repeat_dom_sf"/>
</dbReference>
<keyword evidence="2" id="KW-0677">Repeat</keyword>
<gene>
    <name evidence="5" type="ORF">RDB_LOCUS110204</name>
</gene>
<feature type="repeat" description="WD" evidence="3">
    <location>
        <begin position="224"/>
        <end position="265"/>
    </location>
</feature>
<dbReference type="InterPro" id="IPR000719">
    <property type="entry name" value="Prot_kinase_dom"/>
</dbReference>
<dbReference type="InterPro" id="IPR001632">
    <property type="entry name" value="WD40_G-protein_beta-like"/>
</dbReference>
<dbReference type="SUPFAM" id="SSF56112">
    <property type="entry name" value="Protein kinase-like (PK-like)"/>
    <property type="match status" value="1"/>
</dbReference>
<accession>A0A8H3E791</accession>
<dbReference type="PROSITE" id="PS00678">
    <property type="entry name" value="WD_REPEATS_1"/>
    <property type="match status" value="3"/>
</dbReference>
<dbReference type="Gene3D" id="1.10.510.10">
    <property type="entry name" value="Transferase(Phosphotransferase) domain 1"/>
    <property type="match status" value="1"/>
</dbReference>
<protein>
    <recommendedName>
        <fullName evidence="4">Protein kinase domain-containing protein</fullName>
    </recommendedName>
</protein>
<dbReference type="PROSITE" id="PS50011">
    <property type="entry name" value="PROTEIN_KINASE_DOM"/>
    <property type="match status" value="1"/>
</dbReference>
<dbReference type="Pfam" id="PF07714">
    <property type="entry name" value="PK_Tyr_Ser-Thr"/>
    <property type="match status" value="1"/>
</dbReference>
<dbReference type="PANTHER" id="PTHR19848:SF8">
    <property type="entry name" value="F-BOX AND WD REPEAT DOMAIN CONTAINING 7"/>
    <property type="match status" value="1"/>
</dbReference>
<reference evidence="5" key="1">
    <citation type="submission" date="2021-01" db="EMBL/GenBank/DDBJ databases">
        <authorList>
            <person name="Kaushik A."/>
        </authorList>
    </citation>
    <scope>NUCLEOTIDE SEQUENCE</scope>
    <source>
        <strain evidence="5">AG5</strain>
    </source>
</reference>
<evidence type="ECO:0000313" key="5">
    <source>
        <dbReference type="EMBL" id="CAE7174584.1"/>
    </source>
</evidence>
<evidence type="ECO:0000256" key="1">
    <source>
        <dbReference type="ARBA" id="ARBA00022574"/>
    </source>
</evidence>
<feature type="repeat" description="WD" evidence="3">
    <location>
        <begin position="47"/>
        <end position="88"/>
    </location>
</feature>
<dbReference type="PANTHER" id="PTHR19848">
    <property type="entry name" value="WD40 REPEAT PROTEIN"/>
    <property type="match status" value="1"/>
</dbReference>
<feature type="repeat" description="WD" evidence="3">
    <location>
        <begin position="267"/>
        <end position="297"/>
    </location>
</feature>
<dbReference type="InterPro" id="IPR011009">
    <property type="entry name" value="Kinase-like_dom_sf"/>
</dbReference>
<organism evidence="5 6">
    <name type="scientific">Rhizoctonia solani</name>
    <dbReference type="NCBI Taxonomy" id="456999"/>
    <lineage>
        <taxon>Eukaryota</taxon>
        <taxon>Fungi</taxon>
        <taxon>Dikarya</taxon>
        <taxon>Basidiomycota</taxon>
        <taxon>Agaricomycotina</taxon>
        <taxon>Agaricomycetes</taxon>
        <taxon>Cantharellales</taxon>
        <taxon>Ceratobasidiaceae</taxon>
        <taxon>Rhizoctonia</taxon>
    </lineage>
</organism>
<dbReference type="CDD" id="cd00200">
    <property type="entry name" value="WD40"/>
    <property type="match status" value="1"/>
</dbReference>
<evidence type="ECO:0000256" key="2">
    <source>
        <dbReference type="ARBA" id="ARBA00022737"/>
    </source>
</evidence>
<name>A0A8H3E791_9AGAM</name>
<feature type="repeat" description="WD" evidence="3">
    <location>
        <begin position="139"/>
        <end position="180"/>
    </location>
</feature>
<dbReference type="InterPro" id="IPR019775">
    <property type="entry name" value="WD40_repeat_CS"/>
</dbReference>
<evidence type="ECO:0000256" key="3">
    <source>
        <dbReference type="PROSITE-ProRule" id="PRU00221"/>
    </source>
</evidence>
<dbReference type="EMBL" id="CAJNJQ010002403">
    <property type="protein sequence ID" value="CAE7174584.1"/>
    <property type="molecule type" value="Genomic_DNA"/>
</dbReference>
<evidence type="ECO:0000313" key="6">
    <source>
        <dbReference type="Proteomes" id="UP000663827"/>
    </source>
</evidence>
<comment type="caution">
    <text evidence="5">The sequence shown here is derived from an EMBL/GenBank/DDBJ whole genome shotgun (WGS) entry which is preliminary data.</text>
</comment>
<dbReference type="InterPro" id="IPR015943">
    <property type="entry name" value="WD40/YVTN_repeat-like_dom_sf"/>
</dbReference>
<dbReference type="InterPro" id="IPR001245">
    <property type="entry name" value="Ser-Thr/Tyr_kinase_cat_dom"/>
</dbReference>
<dbReference type="Gene3D" id="2.130.10.10">
    <property type="entry name" value="YVTN repeat-like/Quinoprotein amine dehydrogenase"/>
    <property type="match status" value="3"/>
</dbReference>
<dbReference type="PROSITE" id="PS50294">
    <property type="entry name" value="WD_REPEATS_REGION"/>
    <property type="match status" value="6"/>
</dbReference>
<dbReference type="InterPro" id="IPR020472">
    <property type="entry name" value="WD40_PAC1"/>
</dbReference>
<keyword evidence="1 3" id="KW-0853">WD repeat</keyword>
<dbReference type="AlphaFoldDB" id="A0A8H3E791"/>
<dbReference type="GO" id="GO:0004672">
    <property type="term" value="F:protein kinase activity"/>
    <property type="evidence" value="ECO:0007669"/>
    <property type="project" value="InterPro"/>
</dbReference>
<dbReference type="PRINTS" id="PR00319">
    <property type="entry name" value="GPROTEINB"/>
</dbReference>
<dbReference type="Proteomes" id="UP000663827">
    <property type="component" value="Unassembled WGS sequence"/>
</dbReference>